<evidence type="ECO:0000256" key="5">
    <source>
        <dbReference type="ARBA" id="ARBA00023136"/>
    </source>
</evidence>
<gene>
    <name evidence="7" type="ORF">KL86DYS2_12187</name>
</gene>
<evidence type="ECO:0000313" key="7">
    <source>
        <dbReference type="EMBL" id="SBW02115.1"/>
    </source>
</evidence>
<dbReference type="RefSeq" id="WP_296949783.1">
    <property type="nucleotide sequence ID" value="NZ_LT599021.1"/>
</dbReference>
<evidence type="ECO:0008006" key="8">
    <source>
        <dbReference type="Google" id="ProtNLM"/>
    </source>
</evidence>
<feature type="transmembrane region" description="Helical" evidence="6">
    <location>
        <begin position="296"/>
        <end position="313"/>
    </location>
</feature>
<evidence type="ECO:0000256" key="4">
    <source>
        <dbReference type="ARBA" id="ARBA00022989"/>
    </source>
</evidence>
<keyword evidence="3 6" id="KW-0812">Transmembrane</keyword>
<keyword evidence="5 6" id="KW-0472">Membrane</keyword>
<dbReference type="PANTHER" id="PTHR37693">
    <property type="entry name" value="PHOSPHATIDYLGLYCEROL LYSYLTRANSFERASE"/>
    <property type="match status" value="1"/>
</dbReference>
<dbReference type="EMBL" id="FLUL01000001">
    <property type="protein sequence ID" value="SBW02115.1"/>
    <property type="molecule type" value="Genomic_DNA"/>
</dbReference>
<evidence type="ECO:0000256" key="1">
    <source>
        <dbReference type="ARBA" id="ARBA00004651"/>
    </source>
</evidence>
<feature type="transmembrane region" description="Helical" evidence="6">
    <location>
        <begin position="47"/>
        <end position="70"/>
    </location>
</feature>
<dbReference type="GO" id="GO:0005886">
    <property type="term" value="C:plasma membrane"/>
    <property type="evidence" value="ECO:0007669"/>
    <property type="project" value="UniProtKB-SubCell"/>
</dbReference>
<keyword evidence="4 6" id="KW-1133">Transmembrane helix</keyword>
<evidence type="ECO:0000256" key="3">
    <source>
        <dbReference type="ARBA" id="ARBA00022692"/>
    </source>
</evidence>
<evidence type="ECO:0000256" key="6">
    <source>
        <dbReference type="SAM" id="Phobius"/>
    </source>
</evidence>
<organism evidence="7">
    <name type="scientific">uncultured Dysgonomonas sp</name>
    <dbReference type="NCBI Taxonomy" id="206096"/>
    <lineage>
        <taxon>Bacteria</taxon>
        <taxon>Pseudomonadati</taxon>
        <taxon>Bacteroidota</taxon>
        <taxon>Bacteroidia</taxon>
        <taxon>Bacteroidales</taxon>
        <taxon>Dysgonomonadaceae</taxon>
        <taxon>Dysgonomonas</taxon>
        <taxon>environmental samples</taxon>
    </lineage>
</organism>
<protein>
    <recommendedName>
        <fullName evidence="8">TIGR00374 family protein</fullName>
    </recommendedName>
</protein>
<name>A0A212JS47_9BACT</name>
<evidence type="ECO:0000256" key="2">
    <source>
        <dbReference type="ARBA" id="ARBA00022475"/>
    </source>
</evidence>
<reference evidence="7" key="1">
    <citation type="submission" date="2016-04" db="EMBL/GenBank/DDBJ databases">
        <authorList>
            <person name="Evans L.H."/>
            <person name="Alamgir A."/>
            <person name="Owens N."/>
            <person name="Weber N.D."/>
            <person name="Virtaneva K."/>
            <person name="Barbian K."/>
            <person name="Babar A."/>
            <person name="Rosenke K."/>
        </authorList>
    </citation>
    <scope>NUCLEOTIDE SEQUENCE</scope>
    <source>
        <strain evidence="7">86-2</strain>
    </source>
</reference>
<feature type="transmembrane region" description="Helical" evidence="6">
    <location>
        <begin position="157"/>
        <end position="185"/>
    </location>
</feature>
<feature type="transmembrane region" description="Helical" evidence="6">
    <location>
        <begin position="264"/>
        <end position="284"/>
    </location>
</feature>
<dbReference type="Pfam" id="PF03706">
    <property type="entry name" value="LPG_synthase_TM"/>
    <property type="match status" value="1"/>
</dbReference>
<feature type="transmembrane region" description="Helical" evidence="6">
    <location>
        <begin position="6"/>
        <end position="26"/>
    </location>
</feature>
<keyword evidence="2" id="KW-1003">Cell membrane</keyword>
<accession>A0A212JS47</accession>
<sequence>MEKESQGFSIWKILLPTFIGIGVIIYMLSREFDMSDLKQISITEHTVFWICIAFCFMLGRDIGFTIRYRYLTEKQLSWIQCIKVTLLAEFGSAITPSVVGGSTMAVVFLTKEKIPVGRSTAMVFVTLLLDEMYFVVTFPILLLFIPFDTLFSDHSALGNGVLVLFAVAYIIKMVLCTLLIIGLFFRPQAIRWLIIKFFRLPFLRRWHKSAVKAGDDLVISSREIRGKGISFWWPLILATILSWGSRYLVVNAIFMAFFTVHDNLLIFARQFVMWIMMVVSPTPGGSGFSEFIFKEYLSEFIPLVGVVPLMILLWRLLTYYNYLLVGALIVPRWVKKSFGKQQEKEEN</sequence>
<dbReference type="NCBIfam" id="TIGR00374">
    <property type="entry name" value="flippase-like domain"/>
    <property type="match status" value="1"/>
</dbReference>
<feature type="transmembrane region" description="Helical" evidence="6">
    <location>
        <begin position="121"/>
        <end position="145"/>
    </location>
</feature>
<proteinExistence type="predicted"/>
<dbReference type="InterPro" id="IPR022791">
    <property type="entry name" value="L-PG_synthase/AglD"/>
</dbReference>
<feature type="transmembrane region" description="Helical" evidence="6">
    <location>
        <begin position="231"/>
        <end position="258"/>
    </location>
</feature>
<comment type="subcellular location">
    <subcellularLocation>
        <location evidence="1">Cell membrane</location>
        <topology evidence="1">Multi-pass membrane protein</topology>
    </subcellularLocation>
</comment>
<dbReference type="AlphaFoldDB" id="A0A212JS47"/>
<dbReference type="PANTHER" id="PTHR37693:SF1">
    <property type="entry name" value="INTEGRAL MEMBRANE PROTEIN"/>
    <property type="match status" value="1"/>
</dbReference>